<accession>A0A0R3RKW3</accession>
<dbReference type="WBParaSite" id="EEL_0000212201-mRNA-1">
    <property type="protein sequence ID" value="EEL_0000212201-mRNA-1"/>
    <property type="gene ID" value="EEL_0000212201"/>
</dbReference>
<organism evidence="1 2">
    <name type="scientific">Elaeophora elaphi</name>
    <dbReference type="NCBI Taxonomy" id="1147741"/>
    <lineage>
        <taxon>Eukaryota</taxon>
        <taxon>Metazoa</taxon>
        <taxon>Ecdysozoa</taxon>
        <taxon>Nematoda</taxon>
        <taxon>Chromadorea</taxon>
        <taxon>Rhabditida</taxon>
        <taxon>Spirurina</taxon>
        <taxon>Spiruromorpha</taxon>
        <taxon>Filarioidea</taxon>
        <taxon>Onchocercidae</taxon>
        <taxon>Elaeophora</taxon>
    </lineage>
</organism>
<reference evidence="2" key="1">
    <citation type="submission" date="2017-02" db="UniProtKB">
        <authorList>
            <consortium name="WormBaseParasite"/>
        </authorList>
    </citation>
    <scope>IDENTIFICATION</scope>
</reference>
<protein>
    <submittedName>
        <fullName evidence="2">Uncharacterized protein</fullName>
    </submittedName>
</protein>
<name>A0A0R3RKW3_9BILA</name>
<proteinExistence type="predicted"/>
<dbReference type="Proteomes" id="UP000050640">
    <property type="component" value="Unplaced"/>
</dbReference>
<evidence type="ECO:0000313" key="2">
    <source>
        <dbReference type="WBParaSite" id="EEL_0000212201-mRNA-1"/>
    </source>
</evidence>
<keyword evidence="1" id="KW-1185">Reference proteome</keyword>
<dbReference type="AlphaFoldDB" id="A0A0R3RKW3"/>
<dbReference type="STRING" id="1147741.A0A0R3RKW3"/>
<evidence type="ECO:0000313" key="1">
    <source>
        <dbReference type="Proteomes" id="UP000050640"/>
    </source>
</evidence>
<sequence>MVENSDMTCVDLSHRAKCFDQNVECNNLANLPYPQCEGLRGVPIRESEGISSDLFVKLLTANVTNLMNRIVVSQQIVALCPRCHLFGQPYHSSTDACVQKIYTMRPGWPKQFEWCDWFQPSDECIGLN</sequence>